<keyword evidence="1" id="KW-0472">Membrane</keyword>
<name>A0A9Q0JKR2_9ROSI</name>
<dbReference type="Proteomes" id="UP001141552">
    <property type="component" value="Unassembled WGS sequence"/>
</dbReference>
<evidence type="ECO:0000256" key="1">
    <source>
        <dbReference type="SAM" id="Phobius"/>
    </source>
</evidence>
<feature type="transmembrane region" description="Helical" evidence="1">
    <location>
        <begin position="57"/>
        <end position="80"/>
    </location>
</feature>
<dbReference type="EMBL" id="JAKUCV010001921">
    <property type="protein sequence ID" value="KAJ4844577.1"/>
    <property type="molecule type" value="Genomic_DNA"/>
</dbReference>
<feature type="non-terminal residue" evidence="2">
    <location>
        <position position="1"/>
    </location>
</feature>
<protein>
    <submittedName>
        <fullName evidence="2">Uncharacterized protein</fullName>
    </submittedName>
</protein>
<reference evidence="2" key="2">
    <citation type="journal article" date="2023" name="Plants (Basel)">
        <title>Annotation of the Turnera subulata (Passifloraceae) Draft Genome Reveals the S-Locus Evolved after the Divergence of Turneroideae from Passifloroideae in a Stepwise Manner.</title>
        <authorList>
            <person name="Henning P.M."/>
            <person name="Roalson E.H."/>
            <person name="Mir W."/>
            <person name="McCubbin A.G."/>
            <person name="Shore J.S."/>
        </authorList>
    </citation>
    <scope>NUCLEOTIDE SEQUENCE</scope>
    <source>
        <strain evidence="2">F60SS</strain>
    </source>
</reference>
<evidence type="ECO:0000313" key="2">
    <source>
        <dbReference type="EMBL" id="KAJ4844577.1"/>
    </source>
</evidence>
<keyword evidence="1" id="KW-1133">Transmembrane helix</keyword>
<comment type="caution">
    <text evidence="2">The sequence shown here is derived from an EMBL/GenBank/DDBJ whole genome shotgun (WGS) entry which is preliminary data.</text>
</comment>
<proteinExistence type="predicted"/>
<keyword evidence="1" id="KW-0812">Transmembrane</keyword>
<accession>A0A9Q0JKR2</accession>
<keyword evidence="3" id="KW-1185">Reference proteome</keyword>
<organism evidence="2 3">
    <name type="scientific">Turnera subulata</name>
    <dbReference type="NCBI Taxonomy" id="218843"/>
    <lineage>
        <taxon>Eukaryota</taxon>
        <taxon>Viridiplantae</taxon>
        <taxon>Streptophyta</taxon>
        <taxon>Embryophyta</taxon>
        <taxon>Tracheophyta</taxon>
        <taxon>Spermatophyta</taxon>
        <taxon>Magnoliopsida</taxon>
        <taxon>eudicotyledons</taxon>
        <taxon>Gunneridae</taxon>
        <taxon>Pentapetalae</taxon>
        <taxon>rosids</taxon>
        <taxon>fabids</taxon>
        <taxon>Malpighiales</taxon>
        <taxon>Passifloraceae</taxon>
        <taxon>Turnera</taxon>
    </lineage>
</organism>
<feature type="non-terminal residue" evidence="2">
    <location>
        <position position="103"/>
    </location>
</feature>
<evidence type="ECO:0000313" key="3">
    <source>
        <dbReference type="Proteomes" id="UP001141552"/>
    </source>
</evidence>
<sequence>DSLWLQSVEETARTVSAGWQFLLRNLGFCHWLRLCHQTQSQGNKHWKSMDLTSPITIIWKAAFGLIGFILLLNIGFALALNLSETEVHLQSQVGLSSTSQMYQ</sequence>
<reference evidence="2" key="1">
    <citation type="submission" date="2022-02" db="EMBL/GenBank/DDBJ databases">
        <authorList>
            <person name="Henning P.M."/>
            <person name="McCubbin A.G."/>
            <person name="Shore J.S."/>
        </authorList>
    </citation>
    <scope>NUCLEOTIDE SEQUENCE</scope>
    <source>
        <strain evidence="2">F60SS</strain>
        <tissue evidence="2">Leaves</tissue>
    </source>
</reference>
<dbReference type="AlphaFoldDB" id="A0A9Q0JKR2"/>
<gene>
    <name evidence="2" type="ORF">Tsubulata_039397</name>
</gene>